<accession>A0A1I4VTD9</accession>
<protein>
    <submittedName>
        <fullName evidence="1">Uncharacterized protein</fullName>
    </submittedName>
</protein>
<dbReference type="RefSeq" id="WP_143085949.1">
    <property type="nucleotide sequence ID" value="NZ_FOVE01000002.1"/>
</dbReference>
<organism evidence="1 2">
    <name type="scientific">Formivibrio citricus</name>
    <dbReference type="NCBI Taxonomy" id="83765"/>
    <lineage>
        <taxon>Bacteria</taxon>
        <taxon>Pseudomonadati</taxon>
        <taxon>Pseudomonadota</taxon>
        <taxon>Betaproteobacteria</taxon>
        <taxon>Neisseriales</taxon>
        <taxon>Chitinibacteraceae</taxon>
        <taxon>Formivibrio</taxon>
    </lineage>
</organism>
<evidence type="ECO:0000313" key="1">
    <source>
        <dbReference type="EMBL" id="SFN04453.1"/>
    </source>
</evidence>
<name>A0A1I4VTD9_9NEIS</name>
<proteinExistence type="predicted"/>
<evidence type="ECO:0000313" key="2">
    <source>
        <dbReference type="Proteomes" id="UP000242869"/>
    </source>
</evidence>
<reference evidence="2" key="1">
    <citation type="submission" date="2016-10" db="EMBL/GenBank/DDBJ databases">
        <authorList>
            <person name="Varghese N."/>
            <person name="Submissions S."/>
        </authorList>
    </citation>
    <scope>NUCLEOTIDE SEQUENCE [LARGE SCALE GENOMIC DNA]</scope>
    <source>
        <strain evidence="2">DSM 6150</strain>
    </source>
</reference>
<dbReference type="EMBL" id="FOVE01000002">
    <property type="protein sequence ID" value="SFN04453.1"/>
    <property type="molecule type" value="Genomic_DNA"/>
</dbReference>
<dbReference type="AlphaFoldDB" id="A0A1I4VTD9"/>
<dbReference type="STRING" id="83765.SAMN05660284_00374"/>
<gene>
    <name evidence="1" type="ORF">SAMN05660284_00374</name>
</gene>
<sequence>MQLLLDLPEVNPELAKAVETNPKRLKDWLIGLPASDVIECGRFIFDALASLNRIELGVDERVALLSEYETMLDVLAGGFEATYASAGLPMKDRARQAALLYRNLWLEMSMGWKVALVNRMEKRGLFSSGKVEPFFVQRVLYCYWRFFRINCRLFMPMPKGIWSEAHQMFRLGAENKFLDEPTEPKNRSIATIYKRLLLLSLADPLRFAPLEQDKVVDIVENYGHLAHFQPLSKLLNTAGYFLVELDSDKAPYFVGNRTSDLPTPVAILLETGELSRHLHKTEAAIEAKTPLAHDRARVLARLQILRRAMRQWAISPQRTYQRIASQTLVDIAFGIRSVVTQLNDGKMMVSPQTAPDLDENQETPAPEGRLREVLLSKWQVLNESPGGYAVRSLAIADEQVRAGDIVALRAFPEAAWMIASVRWLQQDEENCIEMGLQVLSSRAVPALVRPTIATEGQHYLPALLLPEISILKQPARIAATKGTYTPLRELSILTPDGERKVRATRLIEQQMSYDLFDFQAS</sequence>
<dbReference type="Proteomes" id="UP000242869">
    <property type="component" value="Unassembled WGS sequence"/>
</dbReference>
<dbReference type="OrthoDB" id="9123042at2"/>
<keyword evidence="2" id="KW-1185">Reference proteome</keyword>